<dbReference type="EMBL" id="QTSX02002167">
    <property type="protein sequence ID" value="KAJ9078022.1"/>
    <property type="molecule type" value="Genomic_DNA"/>
</dbReference>
<keyword evidence="2" id="KW-1185">Reference proteome</keyword>
<reference evidence="1" key="1">
    <citation type="submission" date="2022-04" db="EMBL/GenBank/DDBJ databases">
        <title>Genome of the entomopathogenic fungus Entomophthora muscae.</title>
        <authorList>
            <person name="Elya C."/>
            <person name="Lovett B.R."/>
            <person name="Lee E."/>
            <person name="Macias A.M."/>
            <person name="Hajek A.E."/>
            <person name="De Bivort B.L."/>
            <person name="Kasson M.T."/>
            <person name="De Fine Licht H.H."/>
            <person name="Stajich J.E."/>
        </authorList>
    </citation>
    <scope>NUCLEOTIDE SEQUENCE</scope>
    <source>
        <strain evidence="1">Berkeley</strain>
    </source>
</reference>
<comment type="caution">
    <text evidence="1">The sequence shown here is derived from an EMBL/GenBank/DDBJ whole genome shotgun (WGS) entry which is preliminary data.</text>
</comment>
<evidence type="ECO:0000313" key="2">
    <source>
        <dbReference type="Proteomes" id="UP001165960"/>
    </source>
</evidence>
<dbReference type="Proteomes" id="UP001165960">
    <property type="component" value="Unassembled WGS sequence"/>
</dbReference>
<proteinExistence type="predicted"/>
<accession>A0ACC2TTT3</accession>
<organism evidence="1 2">
    <name type="scientific">Entomophthora muscae</name>
    <dbReference type="NCBI Taxonomy" id="34485"/>
    <lineage>
        <taxon>Eukaryota</taxon>
        <taxon>Fungi</taxon>
        <taxon>Fungi incertae sedis</taxon>
        <taxon>Zoopagomycota</taxon>
        <taxon>Entomophthoromycotina</taxon>
        <taxon>Entomophthoromycetes</taxon>
        <taxon>Entomophthorales</taxon>
        <taxon>Entomophthoraceae</taxon>
        <taxon>Entomophthora</taxon>
    </lineage>
</organism>
<gene>
    <name evidence="1" type="primary">PST1_3</name>
    <name evidence="1" type="ORF">DSO57_1011069</name>
</gene>
<sequence>MVSLVLVLGFCLGLLAAKECGERSSHVYSKDIPSDCEVWKGNVTYNLHWPEKLSVIEGRLTLKAFFDRSIKVQDLYLDARENNLSGTISFKASLVHIQNMNVESILLKERPKEIIIIDCPKFNLEVKEAGYINRIKLESSNVTFTGFQDIAVGNFLLDNSYARSTGPLFKEVNSVVLKSIPNQALNILKVKSSLQISGSIEISLPYLKAVGSDILVSADTNISLFSAPSLQSGRINIQGHVKKINVPLNLTWHGEATFNAENFCPKFHFAFTSQRLLFKAKKECNQNCIDIGHLLLSTIQEIQGCERVLGNLVVDHNSPPMIDLGSLEYVYGDLEVKNYNGSLSLPSLTEIEGALTIADSSGLPDDALFKLESALRMNLTNISSDLNFNALQYILGDLEVKNSTGELDLSSLKEIKGVLTFVESSGFSDKILFKLESTSGVNLINLESDLNFNALHYVRGDLEVNNCTGKLGLSLLKEVNGALAFANYKGTFDTFFKLQNAFMVNLVNVSSDLNFSALTIEDGLNISDSSLTSFTGLISTHLNTLKISGAPKLSIFSFQSLESVGNLYIHNTALDLSSAKFHKTLSIHRDMTIKGYRFKELRLTTAHINGTFSLVDNKILEHVYFSEIEHLNNPIFQANNPILQIVMFQSMAIEYHVYSNELPEVLVASREPEKHPTISSTPSQLTIPPQISVAPVETESNGDIVFPVNRMLPNSQAIPKETKKVLKIYILVVLPGAVLATILLMAYLK</sequence>
<name>A0ACC2TTT3_9FUNG</name>
<evidence type="ECO:0000313" key="1">
    <source>
        <dbReference type="EMBL" id="KAJ9078022.1"/>
    </source>
</evidence>
<protein>
    <submittedName>
        <fullName evidence="1">Protoplasts-secreted</fullName>
    </submittedName>
</protein>